<reference evidence="2" key="1">
    <citation type="submission" date="2005-09" db="EMBL/GenBank/DDBJ databases">
        <title>Annotation of Vibrio cholerae MO10.</title>
        <authorList>
            <person name="Colwell R."/>
            <person name="Grim C.J."/>
            <person name="Young S."/>
            <person name="Jaffe D."/>
            <person name="Gnerre S."/>
            <person name="Berlin A."/>
            <person name="Heiman D."/>
            <person name="Hepburn T."/>
            <person name="Shea T."/>
            <person name="Sykes S."/>
            <person name="Yandava C."/>
            <person name="Alvarado L."/>
            <person name="Kodira C."/>
            <person name="Borodovsky M."/>
            <person name="Heidelberg J."/>
            <person name="Lander E."/>
            <person name="Galagan J."/>
            <person name="Nusbaum C."/>
            <person name="Birren B."/>
        </authorList>
    </citation>
    <scope>NUCLEOTIDE SEQUENCE [LARGE SCALE GENOMIC DNA]</scope>
    <source>
        <strain evidence="2">MO10</strain>
    </source>
</reference>
<proteinExistence type="predicted"/>
<dbReference type="RefSeq" id="WP_000097972.1">
    <property type="nucleotide sequence ID" value="NZ_CP060094.1"/>
</dbReference>
<dbReference type="InterPro" id="IPR001173">
    <property type="entry name" value="Glyco_trans_2-like"/>
</dbReference>
<dbReference type="SUPFAM" id="SSF53448">
    <property type="entry name" value="Nucleotide-diphospho-sugar transferases"/>
    <property type="match status" value="1"/>
</dbReference>
<dbReference type="EMBL" id="DS990140">
    <property type="protein sequence ID" value="EET25506.1"/>
    <property type="molecule type" value="Genomic_DNA"/>
</dbReference>
<feature type="domain" description="Glycosyltransferase 2-like" evidence="1">
    <location>
        <begin position="7"/>
        <end position="166"/>
    </location>
</feature>
<organism evidence="2">
    <name type="scientific">Vibrio cholerae (strain MO10)</name>
    <dbReference type="NCBI Taxonomy" id="345072"/>
    <lineage>
        <taxon>Bacteria</taxon>
        <taxon>Pseudomonadati</taxon>
        <taxon>Pseudomonadota</taxon>
        <taxon>Gammaproteobacteria</taxon>
        <taxon>Vibrionales</taxon>
        <taxon>Vibrionaceae</taxon>
        <taxon>Vibrio</taxon>
    </lineage>
</organism>
<dbReference type="Proteomes" id="UP000004687">
    <property type="component" value="Unassembled WGS sequence"/>
</dbReference>
<dbReference type="SMR" id="A0A0X1L4M6"/>
<dbReference type="AlphaFoldDB" id="A0A0X1L4M6"/>
<gene>
    <name evidence="2" type="ORF">VchoM_03533</name>
</gene>
<dbReference type="PANTHER" id="PTHR22916:SF3">
    <property type="entry name" value="UDP-GLCNAC:BETAGAL BETA-1,3-N-ACETYLGLUCOSAMINYLTRANSFERASE-LIKE PROTEIN 1"/>
    <property type="match status" value="1"/>
</dbReference>
<sequence>MSSPKISVVMSVYNGEKYLGEAIDSILKQTFSDFEFIIINDGSTDKTLEIIKSYMKKDDRIVLVSRENKGLIVSLNEGLDLAKGQYIARMDADDISIKSRFEKQIEFLDSNPDIGVCGTWVEVFGENIKSKKWKMPTQDPDLKAKLTFSVPFAHPTVMIRKKVIDKYKINYDLGYKDAEDYKFWVDFSKYTLFSNVPEILLRYRYHQESISRVADNKENKERFEIISKIQNEVLTSIGIVLTNEGAKNHFILSLNERIINNVTDCDMIRAHLLKISSSQIESSQFDSSAIERLMLKKYFIYLILSIRRDKDLSYLKIFDLMFLKGAFLFLKDKMEQF</sequence>
<protein>
    <recommendedName>
        <fullName evidence="1">Glycosyltransferase 2-like domain-containing protein</fullName>
    </recommendedName>
</protein>
<dbReference type="GO" id="GO:0016758">
    <property type="term" value="F:hexosyltransferase activity"/>
    <property type="evidence" value="ECO:0007669"/>
    <property type="project" value="UniProtKB-ARBA"/>
</dbReference>
<dbReference type="Pfam" id="PF00535">
    <property type="entry name" value="Glycos_transf_2"/>
    <property type="match status" value="1"/>
</dbReference>
<evidence type="ECO:0000259" key="1">
    <source>
        <dbReference type="Pfam" id="PF00535"/>
    </source>
</evidence>
<dbReference type="Gene3D" id="3.90.550.10">
    <property type="entry name" value="Spore Coat Polysaccharide Biosynthesis Protein SpsA, Chain A"/>
    <property type="match status" value="1"/>
</dbReference>
<evidence type="ECO:0000313" key="2">
    <source>
        <dbReference type="EMBL" id="EET25506.1"/>
    </source>
</evidence>
<name>A0A0X1L4M6_VIBCO</name>
<accession>A0A0X1L4M6</accession>
<dbReference type="InterPro" id="IPR029044">
    <property type="entry name" value="Nucleotide-diphossugar_trans"/>
</dbReference>
<dbReference type="HOGENOM" id="CLU_025996_25_1_6"/>
<reference evidence="2" key="2">
    <citation type="submission" date="2008-07" db="EMBL/GenBank/DDBJ databases">
        <authorList>
            <consortium name="Broad Institute Genome Sequencing Platform"/>
            <person name="Colwell R."/>
            <person name="Grim C.J."/>
            <person name="Young S."/>
            <person name="Jaffe D."/>
            <person name="Gnerre S."/>
            <person name="Berlin A."/>
            <person name="Heiman D."/>
            <person name="Hepburn T."/>
            <person name="Shea T."/>
            <person name="Sykes S."/>
            <person name="Alvarado L."/>
            <person name="Kodira C."/>
            <person name="Heidelberg J."/>
            <person name="Lander E."/>
            <person name="Galagan J."/>
            <person name="Nusbaum C."/>
            <person name="Birren B."/>
        </authorList>
    </citation>
    <scope>NUCLEOTIDE SEQUENCE [LARGE SCALE GENOMIC DNA]</scope>
    <source>
        <strain evidence="2">MO10</strain>
    </source>
</reference>
<dbReference type="PANTHER" id="PTHR22916">
    <property type="entry name" value="GLYCOSYLTRANSFERASE"/>
    <property type="match status" value="1"/>
</dbReference>